<dbReference type="Proteomes" id="UP000013781">
    <property type="component" value="Unassembled WGS sequence"/>
</dbReference>
<dbReference type="EMBL" id="AJAS01000024">
    <property type="protein sequence ID" value="EOH96610.1"/>
    <property type="molecule type" value="Genomic_DNA"/>
</dbReference>
<name>R2SN68_9ENTE</name>
<dbReference type="EMBL" id="ASWB01000003">
    <property type="protein sequence ID" value="EOT66036.1"/>
    <property type="molecule type" value="Genomic_DNA"/>
</dbReference>
<reference evidence="1 3" key="1">
    <citation type="submission" date="2013-02" db="EMBL/GenBank/DDBJ databases">
        <title>The Genome Sequence of Enterococcus moraviensis BAA-383.</title>
        <authorList>
            <consortium name="The Broad Institute Genome Sequencing Platform"/>
            <consortium name="The Broad Institute Genome Sequencing Center for Infectious Disease"/>
            <person name="Earl A.M."/>
            <person name="Gilmore M.S."/>
            <person name="Lebreton F."/>
            <person name="Walker B."/>
            <person name="Young S.K."/>
            <person name="Zeng Q."/>
            <person name="Gargeya S."/>
            <person name="Fitzgerald M."/>
            <person name="Haas B."/>
            <person name="Abouelleil A."/>
            <person name="Alvarado L."/>
            <person name="Arachchi H.M."/>
            <person name="Berlin A.M."/>
            <person name="Chapman S.B."/>
            <person name="Dewar J."/>
            <person name="Goldberg J."/>
            <person name="Griggs A."/>
            <person name="Gujja S."/>
            <person name="Hansen M."/>
            <person name="Howarth C."/>
            <person name="Imamovic A."/>
            <person name="Larimer J."/>
            <person name="McCowan C."/>
            <person name="Murphy C."/>
            <person name="Neiman D."/>
            <person name="Pearson M."/>
            <person name="Priest M."/>
            <person name="Roberts A."/>
            <person name="Saif S."/>
            <person name="Shea T."/>
            <person name="Sisk P."/>
            <person name="Sykes S."/>
            <person name="Wortman J."/>
            <person name="Nusbaum C."/>
            <person name="Birren B."/>
        </authorList>
    </citation>
    <scope>NUCLEOTIDE SEQUENCE [LARGE SCALE GENOMIC DNA]</scope>
    <source>
        <strain evidence="1 3">ATCC BAA-383</strain>
    </source>
</reference>
<dbReference type="eggNOG" id="ENOG50348CA">
    <property type="taxonomic scope" value="Bacteria"/>
</dbReference>
<comment type="caution">
    <text evidence="1">The sequence shown here is derived from an EMBL/GenBank/DDBJ whole genome shotgun (WGS) entry which is preliminary data.</text>
</comment>
<evidence type="ECO:0000313" key="1">
    <source>
        <dbReference type="EMBL" id="EOH96610.1"/>
    </source>
</evidence>
<dbReference type="AlphaFoldDB" id="R2SN68"/>
<dbReference type="Proteomes" id="UP000014157">
    <property type="component" value="Unassembled WGS sequence"/>
</dbReference>
<reference evidence="2 4" key="2">
    <citation type="submission" date="2013-03" db="EMBL/GenBank/DDBJ databases">
        <title>The Genome Sequence of Enterococcus moraviensis BAA-383 (PacBio/Illumina hybrid assembly).</title>
        <authorList>
            <consortium name="The Broad Institute Genomics Platform"/>
            <consortium name="The Broad Institute Genome Sequencing Center for Infectious Disease"/>
            <person name="Earl A."/>
            <person name="Russ C."/>
            <person name="Gilmore M."/>
            <person name="Surin D."/>
            <person name="Walker B."/>
            <person name="Young S."/>
            <person name="Zeng Q."/>
            <person name="Gargeya S."/>
            <person name="Fitzgerald M."/>
            <person name="Haas B."/>
            <person name="Abouelleil A."/>
            <person name="Allen A.W."/>
            <person name="Alvarado L."/>
            <person name="Arachchi H.M."/>
            <person name="Berlin A.M."/>
            <person name="Chapman S.B."/>
            <person name="Gainer-Dewar J."/>
            <person name="Goldberg J."/>
            <person name="Griggs A."/>
            <person name="Gujja S."/>
            <person name="Hansen M."/>
            <person name="Howarth C."/>
            <person name="Imamovic A."/>
            <person name="Ireland A."/>
            <person name="Larimer J."/>
            <person name="McCowan C."/>
            <person name="Murphy C."/>
            <person name="Pearson M."/>
            <person name="Poon T.W."/>
            <person name="Priest M."/>
            <person name="Roberts A."/>
            <person name="Saif S."/>
            <person name="Shea T."/>
            <person name="Sisk P."/>
            <person name="Sykes S."/>
            <person name="Wortman J."/>
            <person name="Nusbaum C."/>
            <person name="Birren B."/>
        </authorList>
    </citation>
    <scope>NUCLEOTIDE SEQUENCE [LARGE SCALE GENOMIC DNA]</scope>
    <source>
        <strain evidence="2 4">ATCC BAA-383</strain>
    </source>
</reference>
<dbReference type="RefSeq" id="WP_010766292.1">
    <property type="nucleotide sequence ID" value="NZ_ASWB01000003.1"/>
</dbReference>
<organism evidence="1 3">
    <name type="scientific">Enterococcus moraviensis ATCC BAA-383</name>
    <dbReference type="NCBI Taxonomy" id="1158609"/>
    <lineage>
        <taxon>Bacteria</taxon>
        <taxon>Bacillati</taxon>
        <taxon>Bacillota</taxon>
        <taxon>Bacilli</taxon>
        <taxon>Lactobacillales</taxon>
        <taxon>Enterococcaceae</taxon>
        <taxon>Enterococcus</taxon>
    </lineage>
</organism>
<dbReference type="PATRIC" id="fig|1158609.3.peg.2903"/>
<evidence type="ECO:0000313" key="2">
    <source>
        <dbReference type="EMBL" id="EOT66036.1"/>
    </source>
</evidence>
<protein>
    <submittedName>
        <fullName evidence="1">Uncharacterized protein</fullName>
    </submittedName>
</protein>
<sequence length="107" mass="10725">MLADLLSLAQGGAEFVGGFLWMFGGTAGSVAASPATGGASTAAIPAINASGLALSGHGAGVLTSAFGNLHNGKYQGNSNAITNMKEFFETEFGSSIKNKVSKTKKKL</sequence>
<accession>R2SN68</accession>
<gene>
    <name evidence="2" type="ORF">I586_02305</name>
    <name evidence="1" type="ORF">UAY_02978</name>
</gene>
<dbReference type="HOGENOM" id="CLU_2206002_0_0_9"/>
<evidence type="ECO:0000313" key="3">
    <source>
        <dbReference type="Proteomes" id="UP000013781"/>
    </source>
</evidence>
<keyword evidence="4" id="KW-1185">Reference proteome</keyword>
<proteinExistence type="predicted"/>
<evidence type="ECO:0000313" key="4">
    <source>
        <dbReference type="Proteomes" id="UP000014157"/>
    </source>
</evidence>